<reference evidence="3 4" key="1">
    <citation type="submission" date="2019-02" db="EMBL/GenBank/DDBJ databases">
        <title>Genome sequencing of the rare red list fungi Antrodiella citrinella (Flaviporus citrinellus).</title>
        <authorList>
            <person name="Buettner E."/>
            <person name="Kellner H."/>
        </authorList>
    </citation>
    <scope>NUCLEOTIDE SEQUENCE [LARGE SCALE GENOMIC DNA]</scope>
    <source>
        <strain evidence="3 4">DSM 108506</strain>
    </source>
</reference>
<evidence type="ECO:0000256" key="1">
    <source>
        <dbReference type="SAM" id="SignalP"/>
    </source>
</evidence>
<proteinExistence type="predicted"/>
<feature type="chain" id="PRO_5020198131" description="Protein CPL1-like domain-containing protein" evidence="1">
    <location>
        <begin position="20"/>
        <end position="280"/>
    </location>
</feature>
<accession>A0A4S4MNQ6</accession>
<protein>
    <recommendedName>
        <fullName evidence="2">Protein CPL1-like domain-containing protein</fullName>
    </recommendedName>
</protein>
<evidence type="ECO:0000313" key="3">
    <source>
        <dbReference type="EMBL" id="THH27582.1"/>
    </source>
</evidence>
<keyword evidence="1" id="KW-0732">Signal</keyword>
<evidence type="ECO:0000313" key="4">
    <source>
        <dbReference type="Proteomes" id="UP000308730"/>
    </source>
</evidence>
<dbReference type="Pfam" id="PF21671">
    <property type="entry name" value="CPL1-like"/>
    <property type="match status" value="1"/>
</dbReference>
<sequence length="280" mass="28652">MRLVKTAFIALAVCSSAASGRVLHRLVNRASTDICANLANAPLTVNIGAIGSVTIGLIRISNFEATNIVALAAVEIAGEAATTTSLQALINGAAGHQTCAYPDQLGSQVCSASNVCGFTCKNGFTPTPASRPTDCTCPAPNIVCNGQCLSAAACPSALPVKRDLEHKRNVCAAGHTACGVYGTHAWECVDTKSDLESCGGCAIPLTFGSLKGIDCTAIQGVSDVSCVSGACVVARCLSGYTPSEDGSFCFRNADIEAALENSVLAAAYGLEHIPFTKRSE</sequence>
<dbReference type="OrthoDB" id="439917at2759"/>
<evidence type="ECO:0000259" key="2">
    <source>
        <dbReference type="Pfam" id="PF21671"/>
    </source>
</evidence>
<name>A0A4S4MNQ6_9APHY</name>
<keyword evidence="4" id="KW-1185">Reference proteome</keyword>
<feature type="domain" description="Protein CPL1-like" evidence="2">
    <location>
        <begin position="186"/>
        <end position="249"/>
    </location>
</feature>
<dbReference type="InterPro" id="IPR038955">
    <property type="entry name" value="PriA/CPL1_fungi"/>
</dbReference>
<gene>
    <name evidence="3" type="ORF">EUX98_g6603</name>
</gene>
<comment type="caution">
    <text evidence="3">The sequence shown here is derived from an EMBL/GenBank/DDBJ whole genome shotgun (WGS) entry which is preliminary data.</text>
</comment>
<dbReference type="PANTHER" id="PTHR35192:SF2">
    <property type="entry name" value="APPLE DOMAIN-CONTAINING PROTEIN"/>
    <property type="match status" value="1"/>
</dbReference>
<dbReference type="InterPro" id="IPR048661">
    <property type="entry name" value="CPL1-like"/>
</dbReference>
<feature type="signal peptide" evidence="1">
    <location>
        <begin position="1"/>
        <end position="19"/>
    </location>
</feature>
<dbReference type="AlphaFoldDB" id="A0A4S4MNQ6"/>
<dbReference type="Proteomes" id="UP000308730">
    <property type="component" value="Unassembled WGS sequence"/>
</dbReference>
<dbReference type="EMBL" id="SGPM01000240">
    <property type="protein sequence ID" value="THH27582.1"/>
    <property type="molecule type" value="Genomic_DNA"/>
</dbReference>
<dbReference type="PANTHER" id="PTHR35192">
    <property type="entry name" value="PROTEIN, PUTATIVE-RELATED"/>
    <property type="match status" value="1"/>
</dbReference>
<organism evidence="3 4">
    <name type="scientific">Antrodiella citrinella</name>
    <dbReference type="NCBI Taxonomy" id="2447956"/>
    <lineage>
        <taxon>Eukaryota</taxon>
        <taxon>Fungi</taxon>
        <taxon>Dikarya</taxon>
        <taxon>Basidiomycota</taxon>
        <taxon>Agaricomycotina</taxon>
        <taxon>Agaricomycetes</taxon>
        <taxon>Polyporales</taxon>
        <taxon>Steccherinaceae</taxon>
        <taxon>Antrodiella</taxon>
    </lineage>
</organism>